<organism evidence="6 7">
    <name type="scientific">Neolewinella maritima</name>
    <dbReference type="NCBI Taxonomy" id="1383882"/>
    <lineage>
        <taxon>Bacteria</taxon>
        <taxon>Pseudomonadati</taxon>
        <taxon>Bacteroidota</taxon>
        <taxon>Saprospiria</taxon>
        <taxon>Saprospirales</taxon>
        <taxon>Lewinellaceae</taxon>
        <taxon>Neolewinella</taxon>
    </lineage>
</organism>
<evidence type="ECO:0000256" key="1">
    <source>
        <dbReference type="ARBA" id="ARBA00022490"/>
    </source>
</evidence>
<name>A0ABN8F4I0_9BACT</name>
<evidence type="ECO:0000313" key="7">
    <source>
        <dbReference type="Proteomes" id="UP000837803"/>
    </source>
</evidence>
<dbReference type="InterPro" id="IPR011008">
    <property type="entry name" value="Dimeric_a/b-barrel"/>
</dbReference>
<dbReference type="InterPro" id="IPR008000">
    <property type="entry name" value="Rham/fucose_mutarotase"/>
</dbReference>
<dbReference type="InterPro" id="IPR013448">
    <property type="entry name" value="L-rhamnose_mutarotase"/>
</dbReference>
<dbReference type="Pfam" id="PF05336">
    <property type="entry name" value="rhaM"/>
    <property type="match status" value="1"/>
</dbReference>
<sequence length="104" mass="12148">MIRKAFKMRVFPEQLAEYTRRHQPIWPELQEVLKAHGVSNYSIFHDAETHALLGYAEVASDEQWAAIAGTDVCQRWWQYMRELMETNADASPVSVELREVFHLA</sequence>
<accession>A0ABN8F4I0</accession>
<keyword evidence="2 6" id="KW-0413">Isomerase</keyword>
<dbReference type="RefSeq" id="WP_238751705.1">
    <property type="nucleotide sequence ID" value="NZ_CAKLPZ010000003.1"/>
</dbReference>
<protein>
    <recommendedName>
        <fullName evidence="5">L-rhamnose mutarotase</fullName>
        <ecNumber evidence="5">5.1.3.32</ecNumber>
    </recommendedName>
</protein>
<reference evidence="6" key="1">
    <citation type="submission" date="2021-12" db="EMBL/GenBank/DDBJ databases">
        <authorList>
            <person name="Rodrigo-Torres L."/>
            <person name="Arahal R. D."/>
            <person name="Lucena T."/>
        </authorList>
    </citation>
    <scope>NUCLEOTIDE SEQUENCE</scope>
    <source>
        <strain evidence="6">CECT 8419</strain>
    </source>
</reference>
<keyword evidence="1" id="KW-0963">Cytoplasm</keyword>
<proteinExistence type="inferred from homology"/>
<dbReference type="Gene3D" id="3.30.70.100">
    <property type="match status" value="1"/>
</dbReference>
<keyword evidence="4" id="KW-0684">Rhamnose metabolism</keyword>
<dbReference type="EC" id="5.1.3.32" evidence="5"/>
<keyword evidence="7" id="KW-1185">Reference proteome</keyword>
<comment type="caution">
    <text evidence="6">The sequence shown here is derived from an EMBL/GenBank/DDBJ whole genome shotgun (WGS) entry which is preliminary data.</text>
</comment>
<keyword evidence="3" id="KW-0119">Carbohydrate metabolism</keyword>
<evidence type="ECO:0000256" key="3">
    <source>
        <dbReference type="ARBA" id="ARBA00023277"/>
    </source>
</evidence>
<dbReference type="GO" id="GO:0062192">
    <property type="term" value="F:L-rhamnose mutarotase activity"/>
    <property type="evidence" value="ECO:0007669"/>
    <property type="project" value="UniProtKB-EC"/>
</dbReference>
<dbReference type="EMBL" id="CAKLPZ010000003">
    <property type="protein sequence ID" value="CAH1001848.1"/>
    <property type="molecule type" value="Genomic_DNA"/>
</dbReference>
<dbReference type="NCBIfam" id="TIGR02625">
    <property type="entry name" value="YiiL_rotase"/>
    <property type="match status" value="1"/>
</dbReference>
<dbReference type="Proteomes" id="UP000837803">
    <property type="component" value="Unassembled WGS sequence"/>
</dbReference>
<evidence type="ECO:0000256" key="2">
    <source>
        <dbReference type="ARBA" id="ARBA00023235"/>
    </source>
</evidence>
<dbReference type="PANTHER" id="PTHR34389">
    <property type="entry name" value="L-RHAMNOSE MUTAROTASE"/>
    <property type="match status" value="1"/>
</dbReference>
<evidence type="ECO:0000313" key="6">
    <source>
        <dbReference type="EMBL" id="CAH1001848.1"/>
    </source>
</evidence>
<gene>
    <name evidence="6" type="primary">rhaM</name>
    <name evidence="6" type="ORF">LEM8419_02756</name>
</gene>
<dbReference type="HAMAP" id="MF_01663">
    <property type="entry name" value="L_rham_rotase"/>
    <property type="match status" value="1"/>
</dbReference>
<dbReference type="SUPFAM" id="SSF54909">
    <property type="entry name" value="Dimeric alpha+beta barrel"/>
    <property type="match status" value="1"/>
</dbReference>
<evidence type="ECO:0000256" key="5">
    <source>
        <dbReference type="NCBIfam" id="TIGR02625"/>
    </source>
</evidence>
<dbReference type="PANTHER" id="PTHR34389:SF2">
    <property type="entry name" value="L-RHAMNOSE MUTAROTASE"/>
    <property type="match status" value="1"/>
</dbReference>
<evidence type="ECO:0000256" key="4">
    <source>
        <dbReference type="ARBA" id="ARBA00023308"/>
    </source>
</evidence>